<dbReference type="PANTHER" id="PTHR22749">
    <property type="entry name" value="RIBOFLAVIN KINASE/FMN ADENYLYLTRANSFERASE"/>
    <property type="match status" value="1"/>
</dbReference>
<dbReference type="FunFam" id="3.40.50.620:FF:000021">
    <property type="entry name" value="Riboflavin biosynthesis protein"/>
    <property type="match status" value="1"/>
</dbReference>
<accession>A0A511UZC8</accession>
<dbReference type="NCBIfam" id="NF004162">
    <property type="entry name" value="PRK05627.1-5"/>
    <property type="match status" value="1"/>
</dbReference>
<reference evidence="17 18" key="1">
    <citation type="submission" date="2019-07" db="EMBL/GenBank/DDBJ databases">
        <title>Whole genome shotgun sequence of Cerasibacillus quisquiliarum NBRC 102429.</title>
        <authorList>
            <person name="Hosoyama A."/>
            <person name="Uohara A."/>
            <person name="Ohji S."/>
            <person name="Ichikawa N."/>
        </authorList>
    </citation>
    <scope>NUCLEOTIDE SEQUENCE [LARGE SCALE GENOMIC DNA]</scope>
    <source>
        <strain evidence="17 18">NBRC 102429</strain>
    </source>
</reference>
<evidence type="ECO:0000256" key="12">
    <source>
        <dbReference type="ARBA" id="ARBA00023268"/>
    </source>
</evidence>
<evidence type="ECO:0000256" key="8">
    <source>
        <dbReference type="ARBA" id="ARBA00022741"/>
    </source>
</evidence>
<evidence type="ECO:0000256" key="3">
    <source>
        <dbReference type="ARBA" id="ARBA00005201"/>
    </source>
</evidence>
<dbReference type="PANTHER" id="PTHR22749:SF6">
    <property type="entry name" value="RIBOFLAVIN KINASE"/>
    <property type="match status" value="1"/>
</dbReference>
<evidence type="ECO:0000256" key="7">
    <source>
        <dbReference type="ARBA" id="ARBA00022695"/>
    </source>
</evidence>
<evidence type="ECO:0000256" key="15">
    <source>
        <dbReference type="PIRNR" id="PIRNR004491"/>
    </source>
</evidence>
<dbReference type="InterPro" id="IPR023465">
    <property type="entry name" value="Riboflavin_kinase_dom_sf"/>
</dbReference>
<comment type="function">
    <text evidence="1">Catalyzes the phosphorylation of riboflavin to FMN followed by the adenylation of FMN to FAD.</text>
</comment>
<sequence>MRTIELTYPHILSEDCLPETVAAIGFFDGIHKGHQEVIHTAIVKAKEKNMESAVITFHPHPSVVLNKHKKNVKYITPIRQKQEILQKMNVDRLYIIKFNKELSSLSPQQFVDHFIIGLRIKHVVAGFDFTFGHKGSGNMENISKYTRKSFTYTTVSKVESDEEKISSTRIRHLLARGDVAQVNQLLGRPLSLYGTVLSGAKRGRKLGFPTANLKVDEDILLPKPGIYAVRVLFKNRIYEGMASLGTNPTFPEDEFRLSLEVHIFDYNQDIYGEELLLEWYAYIRDEEKFPSVEALINQLEDDEKTIRAYFQSYKS</sequence>
<dbReference type="SUPFAM" id="SSF82114">
    <property type="entry name" value="Riboflavin kinase-like"/>
    <property type="match status" value="1"/>
</dbReference>
<dbReference type="OrthoDB" id="9803667at2"/>
<dbReference type="GO" id="GO:0006747">
    <property type="term" value="P:FAD biosynthetic process"/>
    <property type="evidence" value="ECO:0007669"/>
    <property type="project" value="UniProtKB-UniRule"/>
</dbReference>
<evidence type="ECO:0000256" key="13">
    <source>
        <dbReference type="ARBA" id="ARBA00047880"/>
    </source>
</evidence>
<evidence type="ECO:0000256" key="14">
    <source>
        <dbReference type="ARBA" id="ARBA00049494"/>
    </source>
</evidence>
<protein>
    <recommendedName>
        <fullName evidence="15">Riboflavin biosynthesis protein</fullName>
    </recommendedName>
    <domain>
        <recommendedName>
            <fullName evidence="15">Riboflavin kinase</fullName>
            <ecNumber evidence="15">2.7.1.26</ecNumber>
        </recommendedName>
        <alternativeName>
            <fullName evidence="15">Flavokinase</fullName>
        </alternativeName>
    </domain>
    <domain>
        <recommendedName>
            <fullName evidence="15">FMN adenylyltransferase</fullName>
            <ecNumber evidence="15">2.7.7.2</ecNumber>
        </recommendedName>
        <alternativeName>
            <fullName evidence="15">FAD pyrophosphorylase</fullName>
        </alternativeName>
        <alternativeName>
            <fullName evidence="15">FAD synthase</fullName>
        </alternativeName>
    </domain>
</protein>
<comment type="caution">
    <text evidence="17">The sequence shown here is derived from an EMBL/GenBank/DDBJ whole genome shotgun (WGS) entry which is preliminary data.</text>
</comment>
<dbReference type="RefSeq" id="WP_146935764.1">
    <property type="nucleotide sequence ID" value="NZ_BJXW01000008.1"/>
</dbReference>
<keyword evidence="9 15" id="KW-0418">Kinase</keyword>
<dbReference type="InterPro" id="IPR015865">
    <property type="entry name" value="Riboflavin_kinase_bac/euk"/>
</dbReference>
<keyword evidence="6 15" id="KW-0808">Transferase</keyword>
<keyword evidence="5 15" id="KW-0288">FMN</keyword>
<evidence type="ECO:0000313" key="17">
    <source>
        <dbReference type="EMBL" id="GEN30472.1"/>
    </source>
</evidence>
<dbReference type="FunFam" id="2.40.30.30:FF:000003">
    <property type="entry name" value="Riboflavin biosynthesis protein"/>
    <property type="match status" value="1"/>
</dbReference>
<dbReference type="GO" id="GO:0009231">
    <property type="term" value="P:riboflavin biosynthetic process"/>
    <property type="evidence" value="ECO:0007669"/>
    <property type="project" value="InterPro"/>
</dbReference>
<evidence type="ECO:0000313" key="18">
    <source>
        <dbReference type="Proteomes" id="UP000321491"/>
    </source>
</evidence>
<dbReference type="GO" id="GO:0005524">
    <property type="term" value="F:ATP binding"/>
    <property type="evidence" value="ECO:0007669"/>
    <property type="project" value="UniProtKB-UniRule"/>
</dbReference>
<evidence type="ECO:0000256" key="6">
    <source>
        <dbReference type="ARBA" id="ARBA00022679"/>
    </source>
</evidence>
<dbReference type="Pfam" id="PF06574">
    <property type="entry name" value="FAD_syn"/>
    <property type="match status" value="1"/>
</dbReference>
<dbReference type="NCBIfam" id="TIGR00083">
    <property type="entry name" value="ribF"/>
    <property type="match status" value="1"/>
</dbReference>
<comment type="similarity">
    <text evidence="15">Belongs to the ribF family.</text>
</comment>
<organism evidence="17 18">
    <name type="scientific">Cerasibacillus quisquiliarum</name>
    <dbReference type="NCBI Taxonomy" id="227865"/>
    <lineage>
        <taxon>Bacteria</taxon>
        <taxon>Bacillati</taxon>
        <taxon>Bacillota</taxon>
        <taxon>Bacilli</taxon>
        <taxon>Bacillales</taxon>
        <taxon>Bacillaceae</taxon>
        <taxon>Cerasibacillus</taxon>
    </lineage>
</organism>
<evidence type="ECO:0000256" key="11">
    <source>
        <dbReference type="ARBA" id="ARBA00022840"/>
    </source>
</evidence>
<dbReference type="Pfam" id="PF01687">
    <property type="entry name" value="Flavokinase"/>
    <property type="match status" value="1"/>
</dbReference>
<comment type="catalytic activity">
    <reaction evidence="14 15">
        <text>FMN + ATP + H(+) = FAD + diphosphate</text>
        <dbReference type="Rhea" id="RHEA:17237"/>
        <dbReference type="ChEBI" id="CHEBI:15378"/>
        <dbReference type="ChEBI" id="CHEBI:30616"/>
        <dbReference type="ChEBI" id="CHEBI:33019"/>
        <dbReference type="ChEBI" id="CHEBI:57692"/>
        <dbReference type="ChEBI" id="CHEBI:58210"/>
        <dbReference type="EC" id="2.7.7.2"/>
    </reaction>
</comment>
<evidence type="ECO:0000256" key="4">
    <source>
        <dbReference type="ARBA" id="ARBA00022630"/>
    </source>
</evidence>
<evidence type="ECO:0000256" key="5">
    <source>
        <dbReference type="ARBA" id="ARBA00022643"/>
    </source>
</evidence>
<comment type="pathway">
    <text evidence="2 15">Cofactor biosynthesis; FAD biosynthesis; FAD from FMN: step 1/1.</text>
</comment>
<dbReference type="InterPro" id="IPR023468">
    <property type="entry name" value="Riboflavin_kinase"/>
</dbReference>
<evidence type="ECO:0000256" key="1">
    <source>
        <dbReference type="ARBA" id="ARBA00002121"/>
    </source>
</evidence>
<dbReference type="GO" id="GO:0009398">
    <property type="term" value="P:FMN biosynthetic process"/>
    <property type="evidence" value="ECO:0007669"/>
    <property type="project" value="UniProtKB-UniRule"/>
</dbReference>
<dbReference type="GO" id="GO:0008531">
    <property type="term" value="F:riboflavin kinase activity"/>
    <property type="evidence" value="ECO:0007669"/>
    <property type="project" value="UniProtKB-UniRule"/>
</dbReference>
<feature type="domain" description="Riboflavin kinase" evidence="16">
    <location>
        <begin position="185"/>
        <end position="311"/>
    </location>
</feature>
<dbReference type="EC" id="2.7.1.26" evidence="15"/>
<dbReference type="UniPathway" id="UPA00277">
    <property type="reaction ID" value="UER00407"/>
</dbReference>
<dbReference type="Gene3D" id="2.40.30.30">
    <property type="entry name" value="Riboflavin kinase-like"/>
    <property type="match status" value="1"/>
</dbReference>
<dbReference type="InterPro" id="IPR014729">
    <property type="entry name" value="Rossmann-like_a/b/a_fold"/>
</dbReference>
<dbReference type="SUPFAM" id="SSF52374">
    <property type="entry name" value="Nucleotidylyl transferase"/>
    <property type="match status" value="1"/>
</dbReference>
<keyword evidence="11 15" id="KW-0067">ATP-binding</keyword>
<dbReference type="AlphaFoldDB" id="A0A511UZC8"/>
<keyword evidence="18" id="KW-1185">Reference proteome</keyword>
<evidence type="ECO:0000259" key="16">
    <source>
        <dbReference type="SMART" id="SM00904"/>
    </source>
</evidence>
<keyword evidence="7 15" id="KW-0548">Nucleotidyltransferase</keyword>
<dbReference type="NCBIfam" id="NF004160">
    <property type="entry name" value="PRK05627.1-3"/>
    <property type="match status" value="1"/>
</dbReference>
<dbReference type="InterPro" id="IPR002606">
    <property type="entry name" value="Riboflavin_kinase_bac"/>
</dbReference>
<keyword evidence="10 15" id="KW-0274">FAD</keyword>
<keyword evidence="12" id="KW-0511">Multifunctional enzyme</keyword>
<dbReference type="CDD" id="cd02064">
    <property type="entry name" value="FAD_synthetase_N"/>
    <property type="match status" value="1"/>
</dbReference>
<dbReference type="PIRSF" id="PIRSF004491">
    <property type="entry name" value="FAD_Synth"/>
    <property type="match status" value="1"/>
</dbReference>
<gene>
    <name evidence="17" type="ORF">CQU01_07100</name>
</gene>
<comment type="pathway">
    <text evidence="3 15">Cofactor biosynthesis; FMN biosynthesis; FMN from riboflavin (ATP route): step 1/1.</text>
</comment>
<dbReference type="EC" id="2.7.7.2" evidence="15"/>
<evidence type="ECO:0000256" key="9">
    <source>
        <dbReference type="ARBA" id="ARBA00022777"/>
    </source>
</evidence>
<keyword evidence="8 15" id="KW-0547">Nucleotide-binding</keyword>
<dbReference type="GO" id="GO:0003919">
    <property type="term" value="F:FMN adenylyltransferase activity"/>
    <property type="evidence" value="ECO:0007669"/>
    <property type="project" value="UniProtKB-UniRule"/>
</dbReference>
<proteinExistence type="inferred from homology"/>
<evidence type="ECO:0000256" key="2">
    <source>
        <dbReference type="ARBA" id="ARBA00004726"/>
    </source>
</evidence>
<dbReference type="SMART" id="SM00904">
    <property type="entry name" value="Flavokinase"/>
    <property type="match status" value="1"/>
</dbReference>
<comment type="catalytic activity">
    <reaction evidence="13 15">
        <text>riboflavin + ATP = FMN + ADP + H(+)</text>
        <dbReference type="Rhea" id="RHEA:14357"/>
        <dbReference type="ChEBI" id="CHEBI:15378"/>
        <dbReference type="ChEBI" id="CHEBI:30616"/>
        <dbReference type="ChEBI" id="CHEBI:57986"/>
        <dbReference type="ChEBI" id="CHEBI:58210"/>
        <dbReference type="ChEBI" id="CHEBI:456216"/>
        <dbReference type="EC" id="2.7.1.26"/>
    </reaction>
</comment>
<dbReference type="UniPathway" id="UPA00276">
    <property type="reaction ID" value="UER00406"/>
</dbReference>
<dbReference type="EMBL" id="BJXW01000008">
    <property type="protein sequence ID" value="GEN30472.1"/>
    <property type="molecule type" value="Genomic_DNA"/>
</dbReference>
<dbReference type="Gene3D" id="3.40.50.620">
    <property type="entry name" value="HUPs"/>
    <property type="match status" value="1"/>
</dbReference>
<dbReference type="InterPro" id="IPR015864">
    <property type="entry name" value="FAD_synthase"/>
</dbReference>
<keyword evidence="4 15" id="KW-0285">Flavoprotein</keyword>
<name>A0A511UZC8_9BACI</name>
<dbReference type="Proteomes" id="UP000321491">
    <property type="component" value="Unassembled WGS sequence"/>
</dbReference>
<evidence type="ECO:0000256" key="10">
    <source>
        <dbReference type="ARBA" id="ARBA00022827"/>
    </source>
</evidence>